<dbReference type="RefSeq" id="WP_038280035.1">
    <property type="nucleotide sequence ID" value="NZ_JPME01000010.1"/>
</dbReference>
<name>A0A084JP71_9FIRM</name>
<sequence length="282" mass="32976">MKKLFILMTSTLIILLSGCNQNEFQRIFKKIDFNQDIGLYYIDNSKVTDSLLLFASTNNLSDEDFNYLVDSDIHIMLIADNNNKIMLKPDNIEWQQCNPNLLKNGISLRLIFNRTKDMHDLTFKNIVFTCNKTRVTMKVQPIYLNIYTSKKNGISIMEAPIAPQNKVPVNMKHSYAYKILDANGVITEDLKVEMFYPEDVHDYIDISGFITSRDENTEEQIKEDYKKTVSEEKLSKLKVYEIRCDYIIKKESNIIFQPKIKIRFSGKEQDLVPFEPICFFIN</sequence>
<evidence type="ECO:0000313" key="1">
    <source>
        <dbReference type="EMBL" id="KEZ90755.1"/>
    </source>
</evidence>
<dbReference type="Proteomes" id="UP000028525">
    <property type="component" value="Unassembled WGS sequence"/>
</dbReference>
<keyword evidence="2" id="KW-1185">Reference proteome</keyword>
<comment type="caution">
    <text evidence="1">The sequence shown here is derived from an EMBL/GenBank/DDBJ whole genome shotgun (WGS) entry which is preliminary data.</text>
</comment>
<dbReference type="EMBL" id="JPME01000010">
    <property type="protein sequence ID" value="KEZ90755.1"/>
    <property type="molecule type" value="Genomic_DNA"/>
</dbReference>
<organism evidence="1 2">
    <name type="scientific">Lacrimispora celerecrescens</name>
    <dbReference type="NCBI Taxonomy" id="29354"/>
    <lineage>
        <taxon>Bacteria</taxon>
        <taxon>Bacillati</taxon>
        <taxon>Bacillota</taxon>
        <taxon>Clostridia</taxon>
        <taxon>Lachnospirales</taxon>
        <taxon>Lachnospiraceae</taxon>
        <taxon>Lacrimispora</taxon>
    </lineage>
</organism>
<reference evidence="1 2" key="1">
    <citation type="submission" date="2014-07" db="EMBL/GenBank/DDBJ databases">
        <title>Draft genome of Clostridium celerecrescens 152B isolated from sediments associated with methane hydrate from Krishna Godavari basin.</title>
        <authorList>
            <person name="Honkalas V.S."/>
            <person name="Dabir A.P."/>
            <person name="Arora P."/>
            <person name="Dhakephalkar P.K."/>
        </authorList>
    </citation>
    <scope>NUCLEOTIDE SEQUENCE [LARGE SCALE GENOMIC DNA]</scope>
    <source>
        <strain evidence="1 2">152B</strain>
    </source>
</reference>
<proteinExistence type="predicted"/>
<dbReference type="STRING" id="29354.IO98_08470"/>
<accession>A0A084JP71</accession>
<gene>
    <name evidence="1" type="ORF">IO98_08470</name>
</gene>
<dbReference type="PROSITE" id="PS51257">
    <property type="entry name" value="PROKAR_LIPOPROTEIN"/>
    <property type="match status" value="1"/>
</dbReference>
<dbReference type="AlphaFoldDB" id="A0A084JP71"/>
<protein>
    <recommendedName>
        <fullName evidence="3">Lipoprotein</fullName>
    </recommendedName>
</protein>
<dbReference type="OrthoDB" id="9974774at2"/>
<evidence type="ECO:0000313" key="2">
    <source>
        <dbReference type="Proteomes" id="UP000028525"/>
    </source>
</evidence>
<evidence type="ECO:0008006" key="3">
    <source>
        <dbReference type="Google" id="ProtNLM"/>
    </source>
</evidence>